<dbReference type="EMBL" id="JBBKAJ010000022">
    <property type="protein sequence ID" value="MEJ8639758.1"/>
    <property type="molecule type" value="Genomic_DNA"/>
</dbReference>
<reference evidence="1" key="1">
    <citation type="submission" date="2024-03" db="EMBL/GenBank/DDBJ databases">
        <title>Novel Streptomyces species of biotechnological and ecological value are a feature of Machair soil.</title>
        <authorList>
            <person name="Prole J.R."/>
            <person name="Goodfellow M."/>
            <person name="Allenby N."/>
            <person name="Ward A.C."/>
        </authorList>
    </citation>
    <scope>NUCLEOTIDE SEQUENCE</scope>
    <source>
        <strain evidence="1">MS2.AVA.5</strain>
    </source>
</reference>
<comment type="caution">
    <text evidence="1">The sequence shown here is derived from an EMBL/GenBank/DDBJ whole genome shotgun (WGS) entry which is preliminary data.</text>
</comment>
<keyword evidence="2" id="KW-1185">Reference proteome</keyword>
<evidence type="ECO:0000313" key="2">
    <source>
        <dbReference type="Proteomes" id="UP001377168"/>
    </source>
</evidence>
<sequence length="214" mass="22446">MSTLDLVIGRLRVSTTPSELPTGRAPGRTWTVRLTGHADRTATVSCSTKACTMPARSRDVAGLRRFAALHAASHAKAARVRERASCQCWAQSCAAHEGMRVHCAGTTVLVLRHDPAVGRVWHLAEVCAACAKLMTHTRVVGTPAPSDRPAATAPKMRTEPNGGAGQGVPEQAAPVGVAVGFSSPTPTGGDETPRRAPRQARRGQRGAPGGGRRR</sequence>
<evidence type="ECO:0000313" key="1">
    <source>
        <dbReference type="EMBL" id="MEJ8639758.1"/>
    </source>
</evidence>
<protein>
    <submittedName>
        <fullName evidence="1">Uncharacterized protein</fullName>
    </submittedName>
</protein>
<dbReference type="Proteomes" id="UP001377168">
    <property type="component" value="Unassembled WGS sequence"/>
</dbReference>
<gene>
    <name evidence="1" type="ORF">WKI67_41150</name>
</gene>
<organism evidence="1 2">
    <name type="scientific">Streptomyces achmelvichensis</name>
    <dbReference type="NCBI Taxonomy" id="3134111"/>
    <lineage>
        <taxon>Bacteria</taxon>
        <taxon>Bacillati</taxon>
        <taxon>Actinomycetota</taxon>
        <taxon>Actinomycetes</taxon>
        <taxon>Kitasatosporales</taxon>
        <taxon>Streptomycetaceae</taxon>
        <taxon>Streptomyces</taxon>
    </lineage>
</organism>
<accession>A0ACC6Q7M5</accession>
<name>A0ACC6Q7M5_9ACTN</name>
<proteinExistence type="predicted"/>